<dbReference type="Proteomes" id="UP000324800">
    <property type="component" value="Unassembled WGS sequence"/>
</dbReference>
<feature type="domain" description="Glycylpeptide N-tetradecanoyltransferase C-terminal" evidence="9">
    <location>
        <begin position="416"/>
        <end position="545"/>
    </location>
</feature>
<evidence type="ECO:0000259" key="9">
    <source>
        <dbReference type="Pfam" id="PF02799"/>
    </source>
</evidence>
<feature type="domain" description="Glycylpeptide N-tetradecanoyltransferase N-terminal" evidence="8">
    <location>
        <begin position="45"/>
        <end position="199"/>
    </location>
</feature>
<feature type="compositionally biased region" description="Basic residues" evidence="7">
    <location>
        <begin position="347"/>
        <end position="359"/>
    </location>
</feature>
<keyword evidence="4 5" id="KW-0012">Acyltransferase</keyword>
<comment type="catalytic activity">
    <reaction evidence="5">
        <text>N-terminal glycyl-[protein] + tetradecanoyl-CoA = N-tetradecanoylglycyl-[protein] + CoA + H(+)</text>
        <dbReference type="Rhea" id="RHEA:15521"/>
        <dbReference type="Rhea" id="RHEA-COMP:12666"/>
        <dbReference type="Rhea" id="RHEA-COMP:12667"/>
        <dbReference type="ChEBI" id="CHEBI:15378"/>
        <dbReference type="ChEBI" id="CHEBI:57287"/>
        <dbReference type="ChEBI" id="CHEBI:57385"/>
        <dbReference type="ChEBI" id="CHEBI:64723"/>
        <dbReference type="ChEBI" id="CHEBI:133050"/>
        <dbReference type="EC" id="2.3.1.97"/>
    </reaction>
</comment>
<evidence type="ECO:0000259" key="8">
    <source>
        <dbReference type="Pfam" id="PF01233"/>
    </source>
</evidence>
<dbReference type="GO" id="GO:0005737">
    <property type="term" value="C:cytoplasm"/>
    <property type="evidence" value="ECO:0007669"/>
    <property type="project" value="TreeGrafter"/>
</dbReference>
<comment type="caution">
    <text evidence="10">The sequence shown here is derived from an EMBL/GenBank/DDBJ whole genome shotgun (WGS) entry which is preliminary data.</text>
</comment>
<evidence type="ECO:0000256" key="6">
    <source>
        <dbReference type="RuleBase" id="RU004178"/>
    </source>
</evidence>
<dbReference type="InterPro" id="IPR000903">
    <property type="entry name" value="NMT"/>
</dbReference>
<evidence type="ECO:0000256" key="2">
    <source>
        <dbReference type="ARBA" id="ARBA00012923"/>
    </source>
</evidence>
<evidence type="ECO:0000313" key="11">
    <source>
        <dbReference type="Proteomes" id="UP000324800"/>
    </source>
</evidence>
<dbReference type="EC" id="2.3.1.97" evidence="2 5"/>
<feature type="compositionally biased region" description="Acidic residues" evidence="7">
    <location>
        <begin position="366"/>
        <end position="381"/>
    </location>
</feature>
<dbReference type="EMBL" id="SNRW01001465">
    <property type="protein sequence ID" value="KAA6396284.1"/>
    <property type="molecule type" value="Genomic_DNA"/>
</dbReference>
<dbReference type="InterPro" id="IPR022677">
    <property type="entry name" value="NMT_C"/>
</dbReference>
<dbReference type="PIRSF" id="PIRSF015892">
    <property type="entry name" value="N-myristl_transf"/>
    <property type="match status" value="1"/>
</dbReference>
<name>A0A5J4WMT6_9EUKA</name>
<gene>
    <name evidence="10" type="ORF">EZS28_008192</name>
</gene>
<protein>
    <recommendedName>
        <fullName evidence="2 5">Glycylpeptide N-tetradecanoyltransferase</fullName>
        <ecNumber evidence="2 5">2.3.1.97</ecNumber>
    </recommendedName>
</protein>
<keyword evidence="3 5" id="KW-0808">Transferase</keyword>
<feature type="region of interest" description="Disordered" evidence="7">
    <location>
        <begin position="304"/>
        <end position="409"/>
    </location>
</feature>
<dbReference type="Gene3D" id="3.40.630.170">
    <property type="match status" value="2"/>
</dbReference>
<dbReference type="AlphaFoldDB" id="A0A5J4WMT6"/>
<evidence type="ECO:0000313" key="10">
    <source>
        <dbReference type="EMBL" id="KAA6396284.1"/>
    </source>
</evidence>
<feature type="compositionally biased region" description="Polar residues" evidence="7">
    <location>
        <begin position="324"/>
        <end position="335"/>
    </location>
</feature>
<dbReference type="GO" id="GO:0004379">
    <property type="term" value="F:glycylpeptide N-tetradecanoyltransferase activity"/>
    <property type="evidence" value="ECO:0007669"/>
    <property type="project" value="UniProtKB-EC"/>
</dbReference>
<evidence type="ECO:0000256" key="4">
    <source>
        <dbReference type="ARBA" id="ARBA00023315"/>
    </source>
</evidence>
<feature type="domain" description="Glycylpeptide N-tetradecanoyltransferase C-terminal" evidence="9">
    <location>
        <begin position="214"/>
        <end position="303"/>
    </location>
</feature>
<evidence type="ECO:0000256" key="7">
    <source>
        <dbReference type="SAM" id="MobiDB-lite"/>
    </source>
</evidence>
<reference evidence="10 11" key="1">
    <citation type="submission" date="2019-03" db="EMBL/GenBank/DDBJ databases">
        <title>Single cell metagenomics reveals metabolic interactions within the superorganism composed of flagellate Streblomastix strix and complex community of Bacteroidetes bacteria on its surface.</title>
        <authorList>
            <person name="Treitli S.C."/>
            <person name="Kolisko M."/>
            <person name="Husnik F."/>
            <person name="Keeling P."/>
            <person name="Hampl V."/>
        </authorList>
    </citation>
    <scope>NUCLEOTIDE SEQUENCE [LARGE SCALE GENOMIC DNA]</scope>
    <source>
        <strain evidence="10">ST1C</strain>
    </source>
</reference>
<proteinExistence type="inferred from homology"/>
<accession>A0A5J4WMT6</accession>
<dbReference type="PANTHER" id="PTHR11377">
    <property type="entry name" value="N-MYRISTOYL TRANSFERASE"/>
    <property type="match status" value="1"/>
</dbReference>
<comment type="similarity">
    <text evidence="1 6">Belongs to the NMT family.</text>
</comment>
<dbReference type="InterPro" id="IPR022676">
    <property type="entry name" value="NMT_N"/>
</dbReference>
<dbReference type="SUPFAM" id="SSF55729">
    <property type="entry name" value="Acyl-CoA N-acyltransferases (Nat)"/>
    <property type="match status" value="3"/>
</dbReference>
<dbReference type="Pfam" id="PF01233">
    <property type="entry name" value="NMT"/>
    <property type="match status" value="1"/>
</dbReference>
<evidence type="ECO:0000256" key="3">
    <source>
        <dbReference type="ARBA" id="ARBA00022679"/>
    </source>
</evidence>
<evidence type="ECO:0000256" key="5">
    <source>
        <dbReference type="RuleBase" id="RU000586"/>
    </source>
</evidence>
<dbReference type="PANTHER" id="PTHR11377:SF5">
    <property type="entry name" value="GLYCYLPEPTIDE N-TETRADECANOYLTRANSFERASE"/>
    <property type="match status" value="1"/>
</dbReference>
<organism evidence="10 11">
    <name type="scientific">Streblomastix strix</name>
    <dbReference type="NCBI Taxonomy" id="222440"/>
    <lineage>
        <taxon>Eukaryota</taxon>
        <taxon>Metamonada</taxon>
        <taxon>Preaxostyla</taxon>
        <taxon>Oxymonadida</taxon>
        <taxon>Streblomastigidae</taxon>
        <taxon>Streblomastix</taxon>
    </lineage>
</organism>
<dbReference type="InterPro" id="IPR016181">
    <property type="entry name" value="Acyl_CoA_acyltransferase"/>
</dbReference>
<dbReference type="OrthoDB" id="60315at2759"/>
<comment type="function">
    <text evidence="5">Adds a myristoyl group to the N-terminal glycine residue of certain cellular proteins.</text>
</comment>
<evidence type="ECO:0000256" key="1">
    <source>
        <dbReference type="ARBA" id="ARBA00009469"/>
    </source>
</evidence>
<sequence length="554" mass="63779">MSKKKKGEEEEEKKHDFWYTQPVAHSEKDMAKSFEEIREIQTEDVKAIAKATRQPFRLPEGLEWNELDDAIPAQLDELYILLAENYVEDQSSWFAFNYDRKTIRWAIAPPGTGKDWKLGIRSKLDNQLLGFISATPTDVQVRGNVKRLVIIDFLCVHRTIRQHRLAPVMISEICRRVNVRGIFQAVYTAGAQLPTPWTTARYFHRSINVSKLIDVKFTHMPRNMTMAATNKLYRVEETAQIKGWRPFKAQDAAQVLQKMNRFLTEYFPISTVFHSQAEIIHLFTNRPGIVYSFVVEDRDHPIIESAEEGEKKEEVKAEKEKETPISQTSQTVKQSEQQQIEGETGGKKGKKRRRRKKKKSDQQKEEGEEDDADDKEDEDVNEKEKEKETPQETTKQPTHIDPTSDKKGKKQNLIYPITDFISFYIVNSACSGHPKYKSISVGYLFYYFYTPRYSSSSQVPSSTSTSIIPYSSSSYSIIPPTFPPGSGILIDLVRDILVEAKKADVDVFNVLDVMHNKMLFDELKFSPGDGKLNYYFYNLVTPKVQPEQSAIILV</sequence>
<feature type="compositionally biased region" description="Basic and acidic residues" evidence="7">
    <location>
        <begin position="304"/>
        <end position="323"/>
    </location>
</feature>
<dbReference type="Pfam" id="PF02799">
    <property type="entry name" value="NMT_C"/>
    <property type="match status" value="2"/>
</dbReference>